<evidence type="ECO:0000313" key="1">
    <source>
        <dbReference type="EMBL" id="KAK3700661.1"/>
    </source>
</evidence>
<gene>
    <name evidence="1" type="ORF">LTR37_015850</name>
</gene>
<proteinExistence type="predicted"/>
<evidence type="ECO:0000313" key="2">
    <source>
        <dbReference type="Proteomes" id="UP001281147"/>
    </source>
</evidence>
<organism evidence="1 2">
    <name type="scientific">Vermiconidia calcicola</name>
    <dbReference type="NCBI Taxonomy" id="1690605"/>
    <lineage>
        <taxon>Eukaryota</taxon>
        <taxon>Fungi</taxon>
        <taxon>Dikarya</taxon>
        <taxon>Ascomycota</taxon>
        <taxon>Pezizomycotina</taxon>
        <taxon>Dothideomycetes</taxon>
        <taxon>Dothideomycetidae</taxon>
        <taxon>Mycosphaerellales</taxon>
        <taxon>Extremaceae</taxon>
        <taxon>Vermiconidia</taxon>
    </lineage>
</organism>
<dbReference type="EMBL" id="JAUTXU010000182">
    <property type="protein sequence ID" value="KAK3700661.1"/>
    <property type="molecule type" value="Genomic_DNA"/>
</dbReference>
<accession>A0ACC3MR51</accession>
<name>A0ACC3MR51_9PEZI</name>
<keyword evidence="2" id="KW-1185">Reference proteome</keyword>
<sequence length="178" mass="19764">MAFVRADVLIQEPTLEPSANPPVLQALQRLDGRRQTRYDILISNPPYVSSKDYMRTTSPPVRSFEPKLALVPARPNGEYAAVSDGDLFYPRLLHIAKQVEAKVILFEVADLDQAKRVAQWAASQGIWDTIEIWRDFPSGQSTAEEHMLSGTRTVAILGSGNGRSVLAYRDAGIAWLGR</sequence>
<comment type="caution">
    <text evidence="1">The sequence shown here is derived from an EMBL/GenBank/DDBJ whole genome shotgun (WGS) entry which is preliminary data.</text>
</comment>
<dbReference type="Proteomes" id="UP001281147">
    <property type="component" value="Unassembled WGS sequence"/>
</dbReference>
<protein>
    <submittedName>
        <fullName evidence="1">Uncharacterized protein</fullName>
    </submittedName>
</protein>
<reference evidence="1" key="1">
    <citation type="submission" date="2023-07" db="EMBL/GenBank/DDBJ databases">
        <title>Black Yeasts Isolated from many extreme environments.</title>
        <authorList>
            <person name="Coleine C."/>
            <person name="Stajich J.E."/>
            <person name="Selbmann L."/>
        </authorList>
    </citation>
    <scope>NUCLEOTIDE SEQUENCE</scope>
    <source>
        <strain evidence="1">CCFEE 5714</strain>
    </source>
</reference>